<feature type="domain" description="VWFD" evidence="2">
    <location>
        <begin position="30"/>
        <end position="231"/>
    </location>
</feature>
<dbReference type="RefSeq" id="XP_023930555.1">
    <property type="nucleotide sequence ID" value="XM_024074787.1"/>
</dbReference>
<dbReference type="Pfam" id="PF00094">
    <property type="entry name" value="VWD"/>
    <property type="match status" value="1"/>
</dbReference>
<dbReference type="Proteomes" id="UP000085678">
    <property type="component" value="Unplaced"/>
</dbReference>
<feature type="signal peptide" evidence="1">
    <location>
        <begin position="1"/>
        <end position="24"/>
    </location>
</feature>
<gene>
    <name evidence="4" type="primary">LOC106167033</name>
</gene>
<evidence type="ECO:0000313" key="3">
    <source>
        <dbReference type="Proteomes" id="UP000085678"/>
    </source>
</evidence>
<dbReference type="InterPro" id="IPR052749">
    <property type="entry name" value="Alpha-tectorin"/>
</dbReference>
<keyword evidence="1" id="KW-0732">Signal</keyword>
<dbReference type="PROSITE" id="PS51233">
    <property type="entry name" value="VWFD"/>
    <property type="match status" value="1"/>
</dbReference>
<sequence length="376" mass="42173">MVKWKNLAVALLVLLLWFSSAAVGKKIGPCVCMAYGDPHFQTCDGLKFEFQGTCSYNMMSSCNLIPGIDDDLVTFSVTIKNSEAESGEQTTSVHEIIIQFNGILIIMASHGGVTVNDASISMSSGPNVFNGYNLTRIVDGQINRLETDFGLAVLVKLPIAGNKHRIRVKIHRRYRKKVCGLCGNYDGRMGNDMRTANGTNLKRLSRKNRVKAFAELGKSHMVQSFIEEPCEDVIPTLHEHLKLENMLHEVDPTACQGVDSTLLAQAEYLCQIRKRRSPVKRIFSRCLRQLRNPVHHINVTEFEDGCVSAFCSGLTRSKRNAQRQVCYFVQALGEVCRDIQRRSEGWCEVLNCPAKPELGCHKWEPYLARYAGIPFV</sequence>
<dbReference type="SMART" id="SM00216">
    <property type="entry name" value="VWD"/>
    <property type="match status" value="1"/>
</dbReference>
<protein>
    <submittedName>
        <fullName evidence="4">Mucin-6 isoform X2</fullName>
    </submittedName>
</protein>
<dbReference type="PANTHER" id="PTHR46160">
    <property type="entry name" value="ALPHA-TECTORIN-RELATED"/>
    <property type="match status" value="1"/>
</dbReference>
<reference evidence="4" key="1">
    <citation type="submission" date="2025-08" db="UniProtKB">
        <authorList>
            <consortium name="RefSeq"/>
        </authorList>
    </citation>
    <scope>IDENTIFICATION</scope>
    <source>
        <tissue evidence="4">Gonads</tissue>
    </source>
</reference>
<proteinExistence type="predicted"/>
<feature type="chain" id="PRO_5015172673" evidence="1">
    <location>
        <begin position="25"/>
        <end position="376"/>
    </location>
</feature>
<keyword evidence="3" id="KW-1185">Reference proteome</keyword>
<evidence type="ECO:0000259" key="2">
    <source>
        <dbReference type="PROSITE" id="PS51233"/>
    </source>
</evidence>
<organism evidence="3 4">
    <name type="scientific">Lingula anatina</name>
    <name type="common">Brachiopod</name>
    <name type="synonym">Lingula unguis</name>
    <dbReference type="NCBI Taxonomy" id="7574"/>
    <lineage>
        <taxon>Eukaryota</taxon>
        <taxon>Metazoa</taxon>
        <taxon>Spiralia</taxon>
        <taxon>Lophotrochozoa</taxon>
        <taxon>Brachiopoda</taxon>
        <taxon>Linguliformea</taxon>
        <taxon>Lingulata</taxon>
        <taxon>Lingulida</taxon>
        <taxon>Linguloidea</taxon>
        <taxon>Lingulidae</taxon>
        <taxon>Lingula</taxon>
    </lineage>
</organism>
<evidence type="ECO:0000313" key="4">
    <source>
        <dbReference type="RefSeq" id="XP_023930555.1"/>
    </source>
</evidence>
<dbReference type="OrthoDB" id="5945029at2759"/>
<accession>A0A2R2MK38</accession>
<dbReference type="AlphaFoldDB" id="A0A2R2MK38"/>
<evidence type="ECO:0000256" key="1">
    <source>
        <dbReference type="SAM" id="SignalP"/>
    </source>
</evidence>
<dbReference type="InterPro" id="IPR001846">
    <property type="entry name" value="VWF_type-D"/>
</dbReference>
<dbReference type="PANTHER" id="PTHR46160:SF9">
    <property type="entry name" value="PROTEIN PRY2-RELATED"/>
    <property type="match status" value="1"/>
</dbReference>
<name>A0A2R2MK38_LINAN</name>
<dbReference type="GeneID" id="106167033"/>